<dbReference type="Gene3D" id="3.10.450.50">
    <property type="match status" value="1"/>
</dbReference>
<proteinExistence type="predicted"/>
<organism evidence="2 3">
    <name type="scientific">Sphaerisporangium aureirubrum</name>
    <dbReference type="NCBI Taxonomy" id="1544736"/>
    <lineage>
        <taxon>Bacteria</taxon>
        <taxon>Bacillati</taxon>
        <taxon>Actinomycetota</taxon>
        <taxon>Actinomycetes</taxon>
        <taxon>Streptosporangiales</taxon>
        <taxon>Streptosporangiaceae</taxon>
        <taxon>Sphaerisporangium</taxon>
    </lineage>
</organism>
<dbReference type="Proteomes" id="UP001596137">
    <property type="component" value="Unassembled WGS sequence"/>
</dbReference>
<accession>A0ABW1NTN3</accession>
<dbReference type="SUPFAM" id="SSF54427">
    <property type="entry name" value="NTF2-like"/>
    <property type="match status" value="1"/>
</dbReference>
<evidence type="ECO:0000313" key="2">
    <source>
        <dbReference type="EMBL" id="MFC6086268.1"/>
    </source>
</evidence>
<evidence type="ECO:0000259" key="1">
    <source>
        <dbReference type="Pfam" id="PF12680"/>
    </source>
</evidence>
<sequence length="145" mass="15745">MSEAPQIATPRDIFNSLITGISTGAWADLADLYAEDVVVEMPFAIPAPVQIKGRDQIRAHFTAAAGRMIEIRPRDIVVHDTTDPEVIIAEFAYDGRFAGRQDFSVNNIQVLRVRDGLIQATRDYHDHFAMGVASGALSASPPPAA</sequence>
<protein>
    <submittedName>
        <fullName evidence="2">Nuclear transport factor 2 family protein</fullName>
    </submittedName>
</protein>
<reference evidence="3" key="1">
    <citation type="journal article" date="2019" name="Int. J. Syst. Evol. Microbiol.">
        <title>The Global Catalogue of Microorganisms (GCM) 10K type strain sequencing project: providing services to taxonomists for standard genome sequencing and annotation.</title>
        <authorList>
            <consortium name="The Broad Institute Genomics Platform"/>
            <consortium name="The Broad Institute Genome Sequencing Center for Infectious Disease"/>
            <person name="Wu L."/>
            <person name="Ma J."/>
        </authorList>
    </citation>
    <scope>NUCLEOTIDE SEQUENCE [LARGE SCALE GENOMIC DNA]</scope>
    <source>
        <strain evidence="3">JCM 30346</strain>
    </source>
</reference>
<dbReference type="RefSeq" id="WP_380761283.1">
    <property type="nucleotide sequence ID" value="NZ_JBHSRF010000082.1"/>
</dbReference>
<dbReference type="Pfam" id="PF12680">
    <property type="entry name" value="SnoaL_2"/>
    <property type="match status" value="1"/>
</dbReference>
<comment type="caution">
    <text evidence="2">The sequence shown here is derived from an EMBL/GenBank/DDBJ whole genome shotgun (WGS) entry which is preliminary data.</text>
</comment>
<evidence type="ECO:0000313" key="3">
    <source>
        <dbReference type="Proteomes" id="UP001596137"/>
    </source>
</evidence>
<feature type="domain" description="SnoaL-like" evidence="1">
    <location>
        <begin position="18"/>
        <end position="119"/>
    </location>
</feature>
<dbReference type="InterPro" id="IPR032710">
    <property type="entry name" value="NTF2-like_dom_sf"/>
</dbReference>
<dbReference type="InterPro" id="IPR037401">
    <property type="entry name" value="SnoaL-like"/>
</dbReference>
<keyword evidence="3" id="KW-1185">Reference proteome</keyword>
<gene>
    <name evidence="2" type="ORF">ACFP1K_34220</name>
</gene>
<name>A0ABW1NTN3_9ACTN</name>
<dbReference type="CDD" id="cd00531">
    <property type="entry name" value="NTF2_like"/>
    <property type="match status" value="1"/>
</dbReference>
<dbReference type="EMBL" id="JBHSRF010000082">
    <property type="protein sequence ID" value="MFC6086268.1"/>
    <property type="molecule type" value="Genomic_DNA"/>
</dbReference>